<feature type="chain" id="PRO_5038975325" description="META domain-containing protein" evidence="1">
    <location>
        <begin position="25"/>
        <end position="168"/>
    </location>
</feature>
<evidence type="ECO:0000313" key="2">
    <source>
        <dbReference type="EMBL" id="TKV58844.1"/>
    </source>
</evidence>
<keyword evidence="1" id="KW-0732">Signal</keyword>
<protein>
    <recommendedName>
        <fullName evidence="4">META domain-containing protein</fullName>
    </recommendedName>
</protein>
<dbReference type="OrthoDB" id="9803907at2"/>
<dbReference type="AlphaFoldDB" id="A0A4U6QF17"/>
<proteinExistence type="predicted"/>
<feature type="signal peptide" evidence="1">
    <location>
        <begin position="1"/>
        <end position="24"/>
    </location>
</feature>
<comment type="caution">
    <text evidence="2">The sequence shown here is derived from an EMBL/GenBank/DDBJ whole genome shotgun (WGS) entry which is preliminary data.</text>
</comment>
<gene>
    <name evidence="2" type="ORF">FDO65_15190</name>
</gene>
<sequence>MPLVAGSRRRTPVAVVVVCSALLAACHTPASTRPQTMTDSGQFAALQGTRWQSATLPDGSSPVAGLEIWWEVAGSDLTASRGCAATYGPVDIVGGRLILGNRVTPAVGCGPEVDREAQQWADMLASGPEILVDLGASPPAVVLDNGSHRMTFTPAPPAGIRSDSVPTG</sequence>
<dbReference type="EMBL" id="SZZH01000003">
    <property type="protein sequence ID" value="TKV58844.1"/>
    <property type="molecule type" value="Genomic_DNA"/>
</dbReference>
<keyword evidence="3" id="KW-1185">Reference proteome</keyword>
<reference evidence="2 3" key="1">
    <citation type="submission" date="2019-05" db="EMBL/GenBank/DDBJ databases">
        <title>Nakamurella sp. N5BH11, whole genome shotgun sequence.</title>
        <authorList>
            <person name="Tuo L."/>
        </authorList>
    </citation>
    <scope>NUCLEOTIDE SEQUENCE [LARGE SCALE GENOMIC DNA]</scope>
    <source>
        <strain evidence="2 3">N5BH11</strain>
    </source>
</reference>
<dbReference type="Proteomes" id="UP000306985">
    <property type="component" value="Unassembled WGS sequence"/>
</dbReference>
<accession>A0A4U6QF17</accession>
<evidence type="ECO:0008006" key="4">
    <source>
        <dbReference type="Google" id="ProtNLM"/>
    </source>
</evidence>
<organism evidence="2 3">
    <name type="scientific">Nakamurella flava</name>
    <dbReference type="NCBI Taxonomy" id="2576308"/>
    <lineage>
        <taxon>Bacteria</taxon>
        <taxon>Bacillati</taxon>
        <taxon>Actinomycetota</taxon>
        <taxon>Actinomycetes</taxon>
        <taxon>Nakamurellales</taxon>
        <taxon>Nakamurellaceae</taxon>
        <taxon>Nakamurella</taxon>
    </lineage>
</organism>
<evidence type="ECO:0000313" key="3">
    <source>
        <dbReference type="Proteomes" id="UP000306985"/>
    </source>
</evidence>
<evidence type="ECO:0000256" key="1">
    <source>
        <dbReference type="SAM" id="SignalP"/>
    </source>
</evidence>
<name>A0A4U6QF17_9ACTN</name>
<dbReference type="RefSeq" id="WP_137450504.1">
    <property type="nucleotide sequence ID" value="NZ_SZZH01000003.1"/>
</dbReference>